<evidence type="ECO:0000256" key="4">
    <source>
        <dbReference type="SAM" id="Coils"/>
    </source>
</evidence>
<reference evidence="7" key="1">
    <citation type="journal article" date="2019" name="Int. J. Syst. Evol. Microbiol.">
        <title>The Global Catalogue of Microorganisms (GCM) 10K type strain sequencing project: providing services to taxonomists for standard genome sequencing and annotation.</title>
        <authorList>
            <consortium name="The Broad Institute Genomics Platform"/>
            <consortium name="The Broad Institute Genome Sequencing Center for Infectious Disease"/>
            <person name="Wu L."/>
            <person name="Ma J."/>
        </authorList>
    </citation>
    <scope>NUCLEOTIDE SEQUENCE [LARGE SCALE GENOMIC DNA]</scope>
    <source>
        <strain evidence="7">JCM 17085</strain>
    </source>
</reference>
<dbReference type="SUPFAM" id="SSF48452">
    <property type="entry name" value="TPR-like"/>
    <property type="match status" value="3"/>
</dbReference>
<protein>
    <recommendedName>
        <fullName evidence="8">Tetratricopeptide repeat protein</fullName>
    </recommendedName>
</protein>
<comment type="caution">
    <text evidence="6">The sequence shown here is derived from an EMBL/GenBank/DDBJ whole genome shotgun (WGS) entry which is preliminary data.</text>
</comment>
<dbReference type="EMBL" id="BAABCV010000007">
    <property type="protein sequence ID" value="GAA4097637.1"/>
    <property type="molecule type" value="Genomic_DNA"/>
</dbReference>
<dbReference type="PANTHER" id="PTHR44858">
    <property type="entry name" value="TETRATRICOPEPTIDE REPEAT PROTEIN 6"/>
    <property type="match status" value="1"/>
</dbReference>
<proteinExistence type="predicted"/>
<evidence type="ECO:0000256" key="2">
    <source>
        <dbReference type="ARBA" id="ARBA00022803"/>
    </source>
</evidence>
<sequence length="586" mass="64682">MKMISKIANAALGLVFIGSAVFGQSLDDAKKAIDAEQYQKAKGMLKNLTVTQPKSDENLFYLGWVYLIQDYADSAKATFTKGIALEPKSALNYVGLGAVALASNDNAGATSNFNQAISVAGRKDDQPYLYIGKAYLLDAKDGKFPPAKANAAIDALTKAKDIDKKDADVQVTLGNAYRSQLNSNAAYDAYQAALALDPKSPAANVAIGVLWHYAHNYEESEKQFRAAIAIDANYGPAYRELAETQKDEAQADLKVASVKIKEAVENYKKYISLTDESVESLLRYADFLVNAGDYATLQEVATKLSRDANVNARVYRYLGYAAYENKDYNAGLTALNNWFSKATPNRILPRDYEYLGKLQLAAGKDTAKAVANLTKAAELDSTKAEDIFDDLGKMFFTKAKYLDAGKAYEEVVNRIHGKPLLNEHFYAGYSYYFAFSDQASAYRKTHAVKPDSGLLVKADTLLSQYERLTTNPVTQALTTRAYIADYKDTLYSDLKGIAKPRYEKIIQVVGAKTELTAADKRALANAYAYLGNYAEYHDKDDAKAEEYFTKAKEYNPDNSYAKFYFDNKNAPAKTDNTAKPQKAGKK</sequence>
<dbReference type="InterPro" id="IPR019734">
    <property type="entry name" value="TPR_rpt"/>
</dbReference>
<keyword evidence="7" id="KW-1185">Reference proteome</keyword>
<dbReference type="InterPro" id="IPR050498">
    <property type="entry name" value="Ycf3"/>
</dbReference>
<evidence type="ECO:0000256" key="3">
    <source>
        <dbReference type="PROSITE-ProRule" id="PRU00339"/>
    </source>
</evidence>
<evidence type="ECO:0000313" key="6">
    <source>
        <dbReference type="EMBL" id="GAA4097637.1"/>
    </source>
</evidence>
<evidence type="ECO:0008006" key="8">
    <source>
        <dbReference type="Google" id="ProtNLM"/>
    </source>
</evidence>
<dbReference type="SMART" id="SM00028">
    <property type="entry name" value="TPR"/>
    <property type="match status" value="6"/>
</dbReference>
<dbReference type="RefSeq" id="WP_345103978.1">
    <property type="nucleotide sequence ID" value="NZ_BAABCV010000007.1"/>
</dbReference>
<dbReference type="InterPro" id="IPR011990">
    <property type="entry name" value="TPR-like_helical_dom_sf"/>
</dbReference>
<dbReference type="Proteomes" id="UP001500841">
    <property type="component" value="Unassembled WGS sequence"/>
</dbReference>
<keyword evidence="5" id="KW-0732">Signal</keyword>
<dbReference type="PROSITE" id="PS50005">
    <property type="entry name" value="TPR"/>
    <property type="match status" value="1"/>
</dbReference>
<keyword evidence="2 3" id="KW-0802">TPR repeat</keyword>
<feature type="repeat" description="TPR" evidence="3">
    <location>
        <begin position="167"/>
        <end position="200"/>
    </location>
</feature>
<keyword evidence="4" id="KW-0175">Coiled coil</keyword>
<accession>A0ABP7WV83</accession>
<evidence type="ECO:0000256" key="5">
    <source>
        <dbReference type="SAM" id="SignalP"/>
    </source>
</evidence>
<dbReference type="PANTHER" id="PTHR44858:SF1">
    <property type="entry name" value="UDP-N-ACETYLGLUCOSAMINE--PEPTIDE N-ACETYLGLUCOSAMINYLTRANSFERASE SPINDLY-RELATED"/>
    <property type="match status" value="1"/>
</dbReference>
<evidence type="ECO:0000256" key="1">
    <source>
        <dbReference type="ARBA" id="ARBA00022737"/>
    </source>
</evidence>
<feature type="coiled-coil region" evidence="4">
    <location>
        <begin position="239"/>
        <end position="266"/>
    </location>
</feature>
<dbReference type="Gene3D" id="1.25.40.10">
    <property type="entry name" value="Tetratricopeptide repeat domain"/>
    <property type="match status" value="3"/>
</dbReference>
<keyword evidence="1" id="KW-0677">Repeat</keyword>
<feature type="signal peptide" evidence="5">
    <location>
        <begin position="1"/>
        <end position="23"/>
    </location>
</feature>
<feature type="chain" id="PRO_5045552049" description="Tetratricopeptide repeat protein" evidence="5">
    <location>
        <begin position="24"/>
        <end position="586"/>
    </location>
</feature>
<name>A0ABP7WV83_9SPHI</name>
<organism evidence="6 7">
    <name type="scientific">Mucilaginibacter panaciglaebae</name>
    <dbReference type="NCBI Taxonomy" id="502331"/>
    <lineage>
        <taxon>Bacteria</taxon>
        <taxon>Pseudomonadati</taxon>
        <taxon>Bacteroidota</taxon>
        <taxon>Sphingobacteriia</taxon>
        <taxon>Sphingobacteriales</taxon>
        <taxon>Sphingobacteriaceae</taxon>
        <taxon>Mucilaginibacter</taxon>
    </lineage>
</organism>
<gene>
    <name evidence="6" type="ORF">GCM10022392_21520</name>
</gene>
<evidence type="ECO:0000313" key="7">
    <source>
        <dbReference type="Proteomes" id="UP001500841"/>
    </source>
</evidence>